<dbReference type="RefSeq" id="WP_170303726.1">
    <property type="nucleotide sequence ID" value="NZ_BKAJ01000187.1"/>
</dbReference>
<dbReference type="PROSITE" id="PS50893">
    <property type="entry name" value="ABC_TRANSPORTER_2"/>
    <property type="match status" value="1"/>
</dbReference>
<dbReference type="Pfam" id="PF00005">
    <property type="entry name" value="ABC_tran"/>
    <property type="match status" value="1"/>
</dbReference>
<dbReference type="GO" id="GO:0022857">
    <property type="term" value="F:transmembrane transporter activity"/>
    <property type="evidence" value="ECO:0007669"/>
    <property type="project" value="TreeGrafter"/>
</dbReference>
<dbReference type="PANTHER" id="PTHR24220">
    <property type="entry name" value="IMPORT ATP-BINDING PROTEIN"/>
    <property type="match status" value="1"/>
</dbReference>
<dbReference type="InterPro" id="IPR015854">
    <property type="entry name" value="ABC_transpr_LolD-like"/>
</dbReference>
<dbReference type="SUPFAM" id="SSF52540">
    <property type="entry name" value="P-loop containing nucleoside triphosphate hydrolases"/>
    <property type="match status" value="1"/>
</dbReference>
<evidence type="ECO:0000256" key="1">
    <source>
        <dbReference type="ARBA" id="ARBA00022741"/>
    </source>
</evidence>
<evidence type="ECO:0000313" key="6">
    <source>
        <dbReference type="Proteomes" id="UP000321058"/>
    </source>
</evidence>
<sequence length="228" mass="24773">MVERSEASRPSRRILDQVTFVVEPGAVIALTGPSGAGKTTLLHAVAGLVSPDAGTVSWGDLDVTALPEAGRDRWRRDSVGLVFQDFQLLAELGVIENILLPVRFDHWRMPRAAVERAEQLATRVGLDPRGPRAGMLSRGEQQRLAIARALMRSPQLILADEPTASLDADNSARIADLLIETTREAAASILLVSHDDDLLGRAGRVHRLEGGGMRPELRPELQHERGVP</sequence>
<evidence type="ECO:0000259" key="4">
    <source>
        <dbReference type="PROSITE" id="PS50893"/>
    </source>
</evidence>
<keyword evidence="1" id="KW-0547">Nucleotide-binding</keyword>
<dbReference type="EMBL" id="BKAJ01000187">
    <property type="protein sequence ID" value="GEP60877.1"/>
    <property type="molecule type" value="Genomic_DNA"/>
</dbReference>
<dbReference type="AlphaFoldDB" id="A0A512NPN3"/>
<gene>
    <name evidence="5" type="ORF">RSO01_80430</name>
</gene>
<name>A0A512NPN3_9HYPH</name>
<organism evidence="5 6">
    <name type="scientific">Reyranella soli</name>
    <dbReference type="NCBI Taxonomy" id="1230389"/>
    <lineage>
        <taxon>Bacteria</taxon>
        <taxon>Pseudomonadati</taxon>
        <taxon>Pseudomonadota</taxon>
        <taxon>Alphaproteobacteria</taxon>
        <taxon>Hyphomicrobiales</taxon>
        <taxon>Reyranellaceae</taxon>
        <taxon>Reyranella</taxon>
    </lineage>
</organism>
<reference evidence="5 6" key="1">
    <citation type="submission" date="2019-07" db="EMBL/GenBank/DDBJ databases">
        <title>Whole genome shotgun sequence of Reyranella soli NBRC 108950.</title>
        <authorList>
            <person name="Hosoyama A."/>
            <person name="Uohara A."/>
            <person name="Ohji S."/>
            <person name="Ichikawa N."/>
        </authorList>
    </citation>
    <scope>NUCLEOTIDE SEQUENCE [LARGE SCALE GENOMIC DNA]</scope>
    <source>
        <strain evidence="5 6">NBRC 108950</strain>
    </source>
</reference>
<comment type="caution">
    <text evidence="5">The sequence shown here is derived from an EMBL/GenBank/DDBJ whole genome shotgun (WGS) entry which is preliminary data.</text>
</comment>
<protein>
    <submittedName>
        <fullName evidence="5">ABC transporter</fullName>
    </submittedName>
</protein>
<dbReference type="InterPro" id="IPR003439">
    <property type="entry name" value="ABC_transporter-like_ATP-bd"/>
</dbReference>
<evidence type="ECO:0000313" key="5">
    <source>
        <dbReference type="EMBL" id="GEP60877.1"/>
    </source>
</evidence>
<feature type="compositionally biased region" description="Basic and acidic residues" evidence="3">
    <location>
        <begin position="215"/>
        <end position="228"/>
    </location>
</feature>
<feature type="region of interest" description="Disordered" evidence="3">
    <location>
        <begin position="209"/>
        <end position="228"/>
    </location>
</feature>
<keyword evidence="6" id="KW-1185">Reference proteome</keyword>
<proteinExistence type="predicted"/>
<accession>A0A512NPN3</accession>
<dbReference type="GO" id="GO:0016887">
    <property type="term" value="F:ATP hydrolysis activity"/>
    <property type="evidence" value="ECO:0007669"/>
    <property type="project" value="InterPro"/>
</dbReference>
<feature type="domain" description="ABC transporter" evidence="4">
    <location>
        <begin position="2"/>
        <end position="227"/>
    </location>
</feature>
<dbReference type="InterPro" id="IPR027417">
    <property type="entry name" value="P-loop_NTPase"/>
</dbReference>
<dbReference type="Gene3D" id="3.40.50.300">
    <property type="entry name" value="P-loop containing nucleotide triphosphate hydrolases"/>
    <property type="match status" value="1"/>
</dbReference>
<evidence type="ECO:0000256" key="3">
    <source>
        <dbReference type="SAM" id="MobiDB-lite"/>
    </source>
</evidence>
<dbReference type="GO" id="GO:0005886">
    <property type="term" value="C:plasma membrane"/>
    <property type="evidence" value="ECO:0007669"/>
    <property type="project" value="TreeGrafter"/>
</dbReference>
<evidence type="ECO:0000256" key="2">
    <source>
        <dbReference type="ARBA" id="ARBA00022840"/>
    </source>
</evidence>
<dbReference type="InterPro" id="IPR003593">
    <property type="entry name" value="AAA+_ATPase"/>
</dbReference>
<dbReference type="Proteomes" id="UP000321058">
    <property type="component" value="Unassembled WGS sequence"/>
</dbReference>
<keyword evidence="2" id="KW-0067">ATP-binding</keyword>
<dbReference type="GO" id="GO:0005524">
    <property type="term" value="F:ATP binding"/>
    <property type="evidence" value="ECO:0007669"/>
    <property type="project" value="UniProtKB-KW"/>
</dbReference>
<dbReference type="SMART" id="SM00382">
    <property type="entry name" value="AAA"/>
    <property type="match status" value="1"/>
</dbReference>